<accession>A0A8K0UDW2</accession>
<sequence length="224" mass="25536">MVIQIYGIPSSTAVRRALIAFEELNVPYELVTIDLYKGEQKTEKSLKSHPFGRVPWINDPENDLLLFESRAIARYIVKKFDKDGTSGLIPKDSEEVKAAKFEQAASIEVTEFDSPGLALARELVFNRVLYQREPDEARAAKLLAQLNHTLDIYEKILSQQKYLSGADLTLADLFHLPLITVFNDRTNLDLINTGERPHVRRWWQEISSRPSWVAILALRNATEA</sequence>
<evidence type="ECO:0000259" key="6">
    <source>
        <dbReference type="PROSITE" id="PS50405"/>
    </source>
</evidence>
<dbReference type="Gene3D" id="1.20.1050.10">
    <property type="match status" value="1"/>
</dbReference>
<evidence type="ECO:0000256" key="4">
    <source>
        <dbReference type="RuleBase" id="RU003494"/>
    </source>
</evidence>
<comment type="similarity">
    <text evidence="4">Belongs to the GST superfamily.</text>
</comment>
<dbReference type="GO" id="GO:0043295">
    <property type="term" value="F:glutathione binding"/>
    <property type="evidence" value="ECO:0007669"/>
    <property type="project" value="TreeGrafter"/>
</dbReference>
<dbReference type="GO" id="GO:0006749">
    <property type="term" value="P:glutathione metabolic process"/>
    <property type="evidence" value="ECO:0007669"/>
    <property type="project" value="TreeGrafter"/>
</dbReference>
<gene>
    <name evidence="7" type="ORF">BXZ70DRAFT_650372</name>
</gene>
<dbReference type="SFLD" id="SFLDG00358">
    <property type="entry name" value="Main_(cytGST)"/>
    <property type="match status" value="1"/>
</dbReference>
<dbReference type="EMBL" id="JAEVFJ010000056">
    <property type="protein sequence ID" value="KAH8079437.1"/>
    <property type="molecule type" value="Genomic_DNA"/>
</dbReference>
<dbReference type="OrthoDB" id="249703at2759"/>
<comment type="catalytic activity">
    <reaction evidence="3">
        <text>RX + glutathione = an S-substituted glutathione + a halide anion + H(+)</text>
        <dbReference type="Rhea" id="RHEA:16437"/>
        <dbReference type="ChEBI" id="CHEBI:15378"/>
        <dbReference type="ChEBI" id="CHEBI:16042"/>
        <dbReference type="ChEBI" id="CHEBI:17792"/>
        <dbReference type="ChEBI" id="CHEBI:57925"/>
        <dbReference type="ChEBI" id="CHEBI:90779"/>
        <dbReference type="EC" id="2.5.1.18"/>
    </reaction>
</comment>
<reference evidence="7" key="1">
    <citation type="journal article" date="2021" name="New Phytol.">
        <title>Evolutionary innovations through gain and loss of genes in the ectomycorrhizal Boletales.</title>
        <authorList>
            <person name="Wu G."/>
            <person name="Miyauchi S."/>
            <person name="Morin E."/>
            <person name="Kuo A."/>
            <person name="Drula E."/>
            <person name="Varga T."/>
            <person name="Kohler A."/>
            <person name="Feng B."/>
            <person name="Cao Y."/>
            <person name="Lipzen A."/>
            <person name="Daum C."/>
            <person name="Hundley H."/>
            <person name="Pangilinan J."/>
            <person name="Johnson J."/>
            <person name="Barry K."/>
            <person name="LaButti K."/>
            <person name="Ng V."/>
            <person name="Ahrendt S."/>
            <person name="Min B."/>
            <person name="Choi I.G."/>
            <person name="Park H."/>
            <person name="Plett J.M."/>
            <person name="Magnuson J."/>
            <person name="Spatafora J.W."/>
            <person name="Nagy L.G."/>
            <person name="Henrissat B."/>
            <person name="Grigoriev I.V."/>
            <person name="Yang Z.L."/>
            <person name="Xu J."/>
            <person name="Martin F.M."/>
        </authorList>
    </citation>
    <scope>NUCLEOTIDE SEQUENCE</scope>
    <source>
        <strain evidence="7">KKN 215</strain>
    </source>
</reference>
<organism evidence="7 8">
    <name type="scientific">Cristinia sonorae</name>
    <dbReference type="NCBI Taxonomy" id="1940300"/>
    <lineage>
        <taxon>Eukaryota</taxon>
        <taxon>Fungi</taxon>
        <taxon>Dikarya</taxon>
        <taxon>Basidiomycota</taxon>
        <taxon>Agaricomycotina</taxon>
        <taxon>Agaricomycetes</taxon>
        <taxon>Agaricomycetidae</taxon>
        <taxon>Agaricales</taxon>
        <taxon>Pleurotineae</taxon>
        <taxon>Stephanosporaceae</taxon>
        <taxon>Cristinia</taxon>
    </lineage>
</organism>
<dbReference type="EC" id="2.5.1.18" evidence="1"/>
<dbReference type="InterPro" id="IPR036282">
    <property type="entry name" value="Glutathione-S-Trfase_C_sf"/>
</dbReference>
<evidence type="ECO:0000313" key="7">
    <source>
        <dbReference type="EMBL" id="KAH8079437.1"/>
    </source>
</evidence>
<dbReference type="PROSITE" id="PS50404">
    <property type="entry name" value="GST_NTER"/>
    <property type="match status" value="1"/>
</dbReference>
<dbReference type="Proteomes" id="UP000813824">
    <property type="component" value="Unassembled WGS sequence"/>
</dbReference>
<dbReference type="PANTHER" id="PTHR43900">
    <property type="entry name" value="GLUTATHIONE S-TRANSFERASE RHO"/>
    <property type="match status" value="1"/>
</dbReference>
<dbReference type="InterPro" id="IPR004045">
    <property type="entry name" value="Glutathione_S-Trfase_N"/>
</dbReference>
<keyword evidence="8" id="KW-1185">Reference proteome</keyword>
<evidence type="ECO:0000256" key="2">
    <source>
        <dbReference type="ARBA" id="ARBA00022679"/>
    </source>
</evidence>
<dbReference type="SFLD" id="SFLDS00019">
    <property type="entry name" value="Glutathione_Transferase_(cytos"/>
    <property type="match status" value="1"/>
</dbReference>
<feature type="domain" description="GST N-terminal" evidence="5">
    <location>
        <begin position="1"/>
        <end position="84"/>
    </location>
</feature>
<dbReference type="SUPFAM" id="SSF52833">
    <property type="entry name" value="Thioredoxin-like"/>
    <property type="match status" value="1"/>
</dbReference>
<evidence type="ECO:0000256" key="3">
    <source>
        <dbReference type="ARBA" id="ARBA00047960"/>
    </source>
</evidence>
<dbReference type="PROSITE" id="PS50405">
    <property type="entry name" value="GST_CTER"/>
    <property type="match status" value="1"/>
</dbReference>
<protein>
    <recommendedName>
        <fullName evidence="1">glutathione transferase</fullName>
        <ecNumber evidence="1">2.5.1.18</ecNumber>
    </recommendedName>
</protein>
<dbReference type="PANTHER" id="PTHR43900:SF3">
    <property type="entry name" value="GLUTATHIONE S-TRANSFERASE RHO"/>
    <property type="match status" value="1"/>
</dbReference>
<dbReference type="InterPro" id="IPR036249">
    <property type="entry name" value="Thioredoxin-like_sf"/>
</dbReference>
<feature type="domain" description="GST C-terminal" evidence="6">
    <location>
        <begin position="94"/>
        <end position="224"/>
    </location>
</feature>
<keyword evidence="2" id="KW-0808">Transferase</keyword>
<dbReference type="Pfam" id="PF02798">
    <property type="entry name" value="GST_N"/>
    <property type="match status" value="1"/>
</dbReference>
<dbReference type="GO" id="GO:0004364">
    <property type="term" value="F:glutathione transferase activity"/>
    <property type="evidence" value="ECO:0007669"/>
    <property type="project" value="UniProtKB-EC"/>
</dbReference>
<proteinExistence type="inferred from homology"/>
<evidence type="ECO:0000313" key="8">
    <source>
        <dbReference type="Proteomes" id="UP000813824"/>
    </source>
</evidence>
<dbReference type="Gene3D" id="3.40.30.10">
    <property type="entry name" value="Glutaredoxin"/>
    <property type="match status" value="1"/>
</dbReference>
<evidence type="ECO:0000256" key="1">
    <source>
        <dbReference type="ARBA" id="ARBA00012452"/>
    </source>
</evidence>
<dbReference type="FunFam" id="3.40.30.10:FF:000016">
    <property type="entry name" value="Glutathione S-transferase F2"/>
    <property type="match status" value="1"/>
</dbReference>
<evidence type="ECO:0000259" key="5">
    <source>
        <dbReference type="PROSITE" id="PS50404"/>
    </source>
</evidence>
<dbReference type="InterPro" id="IPR010987">
    <property type="entry name" value="Glutathione-S-Trfase_C-like"/>
</dbReference>
<dbReference type="AlphaFoldDB" id="A0A8K0UDW2"/>
<dbReference type="Pfam" id="PF00043">
    <property type="entry name" value="GST_C"/>
    <property type="match status" value="1"/>
</dbReference>
<dbReference type="GO" id="GO:0005737">
    <property type="term" value="C:cytoplasm"/>
    <property type="evidence" value="ECO:0007669"/>
    <property type="project" value="TreeGrafter"/>
</dbReference>
<dbReference type="SUPFAM" id="SSF47616">
    <property type="entry name" value="GST C-terminal domain-like"/>
    <property type="match status" value="1"/>
</dbReference>
<name>A0A8K0UDW2_9AGAR</name>
<dbReference type="InterPro" id="IPR004046">
    <property type="entry name" value="GST_C"/>
</dbReference>
<dbReference type="InterPro" id="IPR040079">
    <property type="entry name" value="Glutathione_S-Trfase"/>
</dbReference>
<comment type="caution">
    <text evidence="7">The sequence shown here is derived from an EMBL/GenBank/DDBJ whole genome shotgun (WGS) entry which is preliminary data.</text>
</comment>